<feature type="domain" description="S1 motif" evidence="8">
    <location>
        <begin position="137"/>
        <end position="201"/>
    </location>
</feature>
<dbReference type="FunFam" id="3.30.300.20:FF:000002">
    <property type="entry name" value="Transcription termination/antitermination protein NusA"/>
    <property type="match status" value="1"/>
</dbReference>
<dbReference type="GO" id="GO:0005829">
    <property type="term" value="C:cytosol"/>
    <property type="evidence" value="ECO:0007669"/>
    <property type="project" value="TreeGrafter"/>
</dbReference>
<dbReference type="Pfam" id="PF08529">
    <property type="entry name" value="NusA_N"/>
    <property type="match status" value="1"/>
</dbReference>
<dbReference type="Gene3D" id="1.10.150.20">
    <property type="entry name" value="5' to 3' exonuclease, C-terminal subdomain"/>
    <property type="match status" value="2"/>
</dbReference>
<dbReference type="InterPro" id="IPR058582">
    <property type="entry name" value="KH_NusA_2nd"/>
</dbReference>
<dbReference type="InterPro" id="IPR012340">
    <property type="entry name" value="NA-bd_OB-fold"/>
</dbReference>
<dbReference type="InterPro" id="IPR010995">
    <property type="entry name" value="DNA_repair_Rad51/TF_NusA_a-hlx"/>
</dbReference>
<reference evidence="10" key="1">
    <citation type="submission" date="2015-11" db="EMBL/GenBank/DDBJ databases">
        <authorList>
            <person name="Seth-Smith H.M.B."/>
        </authorList>
    </citation>
    <scope>NUCLEOTIDE SEQUENCE [LARGE SCALE GENOMIC DNA]</scope>
    <source>
        <strain evidence="10">2013Ark11</strain>
    </source>
</reference>
<dbReference type="SUPFAM" id="SSF69705">
    <property type="entry name" value="Transcription factor NusA, N-terminal domain"/>
    <property type="match status" value="1"/>
</dbReference>
<accession>A0A0S4M536</accession>
<gene>
    <name evidence="7 9" type="primary">nusA</name>
    <name evidence="9" type="ORF">Ark11_1208</name>
</gene>
<dbReference type="GO" id="GO:0006353">
    <property type="term" value="P:DNA-templated transcription termination"/>
    <property type="evidence" value="ECO:0007669"/>
    <property type="project" value="UniProtKB-UniRule"/>
</dbReference>
<dbReference type="OrthoDB" id="9807233at2"/>
<protein>
    <recommendedName>
        <fullName evidence="7">Transcription termination/antitermination protein NusA</fullName>
    </recommendedName>
</protein>
<comment type="subcellular location">
    <subcellularLocation>
        <location evidence="7">Cytoplasm</location>
    </subcellularLocation>
</comment>
<sequence>MSRDLLLIVDVLAREKNVEKDVVFVAVESALASATKRNFRSEVNIRVSVDRETGEYTTFRRWEIVPDDNFDDPSYQIQLSQALLRNPDSTLGSYVEEEIDSVDLGRVGAQAARQVIVQRIRDAEREQILNDFLQRTDKLVSGVIKRIDRVQAIVDCGRIEAVLKRDHMIPKDNLRVGDRVRAYLYRVDYSSRGPQIELSRTAPELVVKLFSLCVPEIEEGAIEIKASVRDPGLRAKIAVKSYDQRIDPIGTCVGIRGSRVQSVTQELVGERIDIIVWSPEPAQFVINALAPAEVTSIVVDEERCSMDVVVDEDNLAVAIGARGQNVRLASELTGWDINLMTLEEKEKKGEEEVVRLRELFVKSLGIDDEVADVFIRNGFITVEEIAYVPVQELLEIPEFDEQIIEDIRSRARNYLLTRAIAVEQKVGSVSEDLLSLEGVDGELLSLLASNDIVDREALAELSVDELVGMIDMDEKRASDLIMKARAHWFN</sequence>
<dbReference type="EMBL" id="LN906597">
    <property type="protein sequence ID" value="CUT18018.1"/>
    <property type="molecule type" value="Genomic_DNA"/>
</dbReference>
<dbReference type="InterPro" id="IPR010214">
    <property type="entry name" value="Tscrpt_termin_fac_NusA_C_rpt"/>
</dbReference>
<dbReference type="SUPFAM" id="SSF54814">
    <property type="entry name" value="Prokaryotic type KH domain (KH-domain type II)"/>
    <property type="match status" value="2"/>
</dbReference>
<dbReference type="NCBIfam" id="TIGR01954">
    <property type="entry name" value="nusA_Cterm_rpt"/>
    <property type="match status" value="1"/>
</dbReference>
<dbReference type="Pfam" id="PF13184">
    <property type="entry name" value="KH_NusA_1st"/>
    <property type="match status" value="1"/>
</dbReference>
<dbReference type="PROSITE" id="PS50126">
    <property type="entry name" value="S1"/>
    <property type="match status" value="1"/>
</dbReference>
<dbReference type="PANTHER" id="PTHR22648:SF0">
    <property type="entry name" value="TRANSCRIPTION TERMINATION_ANTITERMINATION PROTEIN NUSA"/>
    <property type="match status" value="1"/>
</dbReference>
<dbReference type="CDD" id="cd22529">
    <property type="entry name" value="KH-II_NusA_rpt2"/>
    <property type="match status" value="1"/>
</dbReference>
<dbReference type="SMART" id="SM00316">
    <property type="entry name" value="S1"/>
    <property type="match status" value="1"/>
</dbReference>
<dbReference type="RefSeq" id="WP_092343330.1">
    <property type="nucleotide sequence ID" value="NZ_FLSL01000090.1"/>
</dbReference>
<dbReference type="InterPro" id="IPR015946">
    <property type="entry name" value="KH_dom-like_a/b"/>
</dbReference>
<keyword evidence="3 7" id="KW-0889">Transcription antitermination</keyword>
<name>A0A0S4M536_9BURK</name>
<dbReference type="GO" id="GO:0031564">
    <property type="term" value="P:transcription antitermination"/>
    <property type="evidence" value="ECO:0007669"/>
    <property type="project" value="UniProtKB-UniRule"/>
</dbReference>
<dbReference type="Proteomes" id="UP000198651">
    <property type="component" value="Chromosome I"/>
</dbReference>
<keyword evidence="6 7" id="KW-0804">Transcription</keyword>
<dbReference type="InterPro" id="IPR013735">
    <property type="entry name" value="TF_NusA_N"/>
</dbReference>
<evidence type="ECO:0000259" key="8">
    <source>
        <dbReference type="PROSITE" id="PS50126"/>
    </source>
</evidence>
<dbReference type="InterPro" id="IPR025249">
    <property type="entry name" value="TF_NusA_KH_1st"/>
</dbReference>
<evidence type="ECO:0000256" key="5">
    <source>
        <dbReference type="ARBA" id="ARBA00023015"/>
    </source>
</evidence>
<keyword evidence="1 7" id="KW-0806">Transcription termination</keyword>
<dbReference type="PATRIC" id="fig|1561003.3.peg.1242"/>
<dbReference type="STRING" id="1561003.Ark11_1208"/>
<evidence type="ECO:0000313" key="9">
    <source>
        <dbReference type="EMBL" id="CUT18018.1"/>
    </source>
</evidence>
<dbReference type="PROSITE" id="PS50084">
    <property type="entry name" value="KH_TYPE_1"/>
    <property type="match status" value="1"/>
</dbReference>
<dbReference type="NCBIfam" id="TIGR01953">
    <property type="entry name" value="NusA"/>
    <property type="match status" value="1"/>
</dbReference>
<dbReference type="PANTHER" id="PTHR22648">
    <property type="entry name" value="TRANSCRIPTION TERMINATION FACTOR NUSA"/>
    <property type="match status" value="1"/>
</dbReference>
<dbReference type="GO" id="GO:0003700">
    <property type="term" value="F:DNA-binding transcription factor activity"/>
    <property type="evidence" value="ECO:0007669"/>
    <property type="project" value="InterPro"/>
</dbReference>
<dbReference type="AlphaFoldDB" id="A0A0S4M536"/>
<proteinExistence type="inferred from homology"/>
<organism evidence="9 10">
    <name type="scientific">Candidatus Ichthyocystis hellenicum</name>
    <dbReference type="NCBI Taxonomy" id="1561003"/>
    <lineage>
        <taxon>Bacteria</taxon>
        <taxon>Pseudomonadati</taxon>
        <taxon>Pseudomonadota</taxon>
        <taxon>Betaproteobacteria</taxon>
        <taxon>Burkholderiales</taxon>
        <taxon>Candidatus Ichthyocystis</taxon>
    </lineage>
</organism>
<dbReference type="Pfam" id="PF00575">
    <property type="entry name" value="S1"/>
    <property type="match status" value="1"/>
</dbReference>
<comment type="similarity">
    <text evidence="7">Belongs to the NusA family.</text>
</comment>
<dbReference type="InterPro" id="IPR036555">
    <property type="entry name" value="NusA_N_sf"/>
</dbReference>
<dbReference type="HAMAP" id="MF_00945_B">
    <property type="entry name" value="NusA_B"/>
    <property type="match status" value="1"/>
</dbReference>
<evidence type="ECO:0000256" key="6">
    <source>
        <dbReference type="ARBA" id="ARBA00023163"/>
    </source>
</evidence>
<keyword evidence="4 7" id="KW-0694">RNA-binding</keyword>
<dbReference type="GO" id="GO:0003723">
    <property type="term" value="F:RNA binding"/>
    <property type="evidence" value="ECO:0007669"/>
    <property type="project" value="UniProtKB-UniRule"/>
</dbReference>
<evidence type="ECO:0000256" key="7">
    <source>
        <dbReference type="HAMAP-Rule" id="MF_00945"/>
    </source>
</evidence>
<evidence type="ECO:0000256" key="2">
    <source>
        <dbReference type="ARBA" id="ARBA00022490"/>
    </source>
</evidence>
<dbReference type="Gene3D" id="3.30.300.20">
    <property type="match status" value="2"/>
</dbReference>
<dbReference type="SUPFAM" id="SSF47794">
    <property type="entry name" value="Rad51 N-terminal domain-like"/>
    <property type="match status" value="2"/>
</dbReference>
<dbReference type="InterPro" id="IPR009019">
    <property type="entry name" value="KH_sf_prok-type"/>
</dbReference>
<dbReference type="SUPFAM" id="SSF50249">
    <property type="entry name" value="Nucleic acid-binding proteins"/>
    <property type="match status" value="1"/>
</dbReference>
<comment type="function">
    <text evidence="7">Participates in both transcription termination and antitermination.</text>
</comment>
<dbReference type="InterPro" id="IPR030842">
    <property type="entry name" value="TF_NusA_bacterial"/>
</dbReference>
<keyword evidence="5 7" id="KW-0805">Transcription regulation</keyword>
<evidence type="ECO:0000313" key="10">
    <source>
        <dbReference type="Proteomes" id="UP000198651"/>
    </source>
</evidence>
<keyword evidence="10" id="KW-1185">Reference proteome</keyword>
<dbReference type="Gene3D" id="3.30.1480.10">
    <property type="entry name" value="NusA, N-terminal domain"/>
    <property type="match status" value="1"/>
</dbReference>
<evidence type="ECO:0000256" key="1">
    <source>
        <dbReference type="ARBA" id="ARBA00022472"/>
    </source>
</evidence>
<dbReference type="CDD" id="cd04455">
    <property type="entry name" value="S1_NusA"/>
    <property type="match status" value="1"/>
</dbReference>
<dbReference type="Pfam" id="PF26594">
    <property type="entry name" value="KH_NusA_2nd"/>
    <property type="match status" value="1"/>
</dbReference>
<dbReference type="Pfam" id="PF14520">
    <property type="entry name" value="HHH_5"/>
    <property type="match status" value="1"/>
</dbReference>
<dbReference type="InterPro" id="IPR010213">
    <property type="entry name" value="TF_NusA"/>
</dbReference>
<evidence type="ECO:0000256" key="4">
    <source>
        <dbReference type="ARBA" id="ARBA00022884"/>
    </source>
</evidence>
<comment type="subunit">
    <text evidence="7">Monomer. Binds directly to the core enzyme of the DNA-dependent RNA polymerase and to nascent RNA.</text>
</comment>
<evidence type="ECO:0000256" key="3">
    <source>
        <dbReference type="ARBA" id="ARBA00022814"/>
    </source>
</evidence>
<dbReference type="GO" id="GO:0000166">
    <property type="term" value="F:nucleotide binding"/>
    <property type="evidence" value="ECO:0007669"/>
    <property type="project" value="InterPro"/>
</dbReference>
<dbReference type="InterPro" id="IPR003029">
    <property type="entry name" value="S1_domain"/>
</dbReference>
<dbReference type="Gene3D" id="2.40.50.140">
    <property type="entry name" value="Nucleic acid-binding proteins"/>
    <property type="match status" value="1"/>
</dbReference>
<dbReference type="CDD" id="cd02134">
    <property type="entry name" value="KH-II_NusA_rpt1"/>
    <property type="match status" value="1"/>
</dbReference>
<keyword evidence="2 7" id="KW-0963">Cytoplasm</keyword>
<dbReference type="FunFam" id="3.30.300.20:FF:000005">
    <property type="entry name" value="Transcription termination/antitermination protein NusA"/>
    <property type="match status" value="1"/>
</dbReference>